<dbReference type="OrthoDB" id="301415at2759"/>
<dbReference type="InParanoid" id="A0A0C2S2S0"/>
<accession>A0A0C2S2S0</accession>
<dbReference type="AlphaFoldDB" id="A0A0C2S2S0"/>
<sequence>WARSLLNLVYDFIAEETKHSFGRIPFHIPQFRFIDSALAMEPHDSGTRGRRWKNVFLIEEVIRGDEEGPFRKYLNNVSPVPLPMSCKEDDERATFLSFSQHVQYWKTKKQAFVSDYQGKLFNTNRFNSATTRFLGPIFADGNIASIHRNFEQEHECNYFCIWFNVPTDYNTSEYGVNL</sequence>
<protein>
    <recommendedName>
        <fullName evidence="4">Alpha-type protein kinase domain-containing protein</fullName>
    </recommendedName>
</protein>
<dbReference type="InterPro" id="IPR004166">
    <property type="entry name" value="a-kinase_dom"/>
</dbReference>
<dbReference type="InterPro" id="IPR011009">
    <property type="entry name" value="Kinase-like_dom_sf"/>
</dbReference>
<reference evidence="5 6" key="1">
    <citation type="submission" date="2014-04" db="EMBL/GenBank/DDBJ databases">
        <title>Evolutionary Origins and Diversification of the Mycorrhizal Mutualists.</title>
        <authorList>
            <consortium name="DOE Joint Genome Institute"/>
            <consortium name="Mycorrhizal Genomics Consortium"/>
            <person name="Kohler A."/>
            <person name="Kuo A."/>
            <person name="Nagy L.G."/>
            <person name="Floudas D."/>
            <person name="Copeland A."/>
            <person name="Barry K.W."/>
            <person name="Cichocki N."/>
            <person name="Veneault-Fourrey C."/>
            <person name="LaButti K."/>
            <person name="Lindquist E.A."/>
            <person name="Lipzen A."/>
            <person name="Lundell T."/>
            <person name="Morin E."/>
            <person name="Murat C."/>
            <person name="Riley R."/>
            <person name="Ohm R."/>
            <person name="Sun H."/>
            <person name="Tunlid A."/>
            <person name="Henrissat B."/>
            <person name="Grigoriev I.V."/>
            <person name="Hibbett D.S."/>
            <person name="Martin F."/>
        </authorList>
    </citation>
    <scope>NUCLEOTIDE SEQUENCE [LARGE SCALE GENOMIC DNA]</scope>
    <source>
        <strain evidence="5 6">Koide BX008</strain>
    </source>
</reference>
<dbReference type="SUPFAM" id="SSF56112">
    <property type="entry name" value="Protein kinase-like (PK-like)"/>
    <property type="match status" value="1"/>
</dbReference>
<dbReference type="STRING" id="946122.A0A0C2S2S0"/>
<keyword evidence="1" id="KW-0723">Serine/threonine-protein kinase</keyword>
<evidence type="ECO:0000313" key="5">
    <source>
        <dbReference type="EMBL" id="KIL56955.1"/>
    </source>
</evidence>
<keyword evidence="2" id="KW-0808">Transferase</keyword>
<evidence type="ECO:0000256" key="2">
    <source>
        <dbReference type="ARBA" id="ARBA00022679"/>
    </source>
</evidence>
<dbReference type="Pfam" id="PF02816">
    <property type="entry name" value="Alpha_kinase"/>
    <property type="match status" value="1"/>
</dbReference>
<evidence type="ECO:0000313" key="6">
    <source>
        <dbReference type="Proteomes" id="UP000054549"/>
    </source>
</evidence>
<keyword evidence="6" id="KW-1185">Reference proteome</keyword>
<feature type="non-terminal residue" evidence="5">
    <location>
        <position position="1"/>
    </location>
</feature>
<gene>
    <name evidence="5" type="ORF">M378DRAFT_88544</name>
</gene>
<evidence type="ECO:0000259" key="4">
    <source>
        <dbReference type="PROSITE" id="PS51158"/>
    </source>
</evidence>
<evidence type="ECO:0000256" key="1">
    <source>
        <dbReference type="ARBA" id="ARBA00022527"/>
    </source>
</evidence>
<dbReference type="PROSITE" id="PS51158">
    <property type="entry name" value="ALPHA_KINASE"/>
    <property type="match status" value="1"/>
</dbReference>
<dbReference type="GO" id="GO:0005524">
    <property type="term" value="F:ATP binding"/>
    <property type="evidence" value="ECO:0007669"/>
    <property type="project" value="InterPro"/>
</dbReference>
<dbReference type="EMBL" id="KN818390">
    <property type="protein sequence ID" value="KIL56955.1"/>
    <property type="molecule type" value="Genomic_DNA"/>
</dbReference>
<organism evidence="5 6">
    <name type="scientific">Amanita muscaria (strain Koide BX008)</name>
    <dbReference type="NCBI Taxonomy" id="946122"/>
    <lineage>
        <taxon>Eukaryota</taxon>
        <taxon>Fungi</taxon>
        <taxon>Dikarya</taxon>
        <taxon>Basidiomycota</taxon>
        <taxon>Agaricomycotina</taxon>
        <taxon>Agaricomycetes</taxon>
        <taxon>Agaricomycetidae</taxon>
        <taxon>Agaricales</taxon>
        <taxon>Pluteineae</taxon>
        <taxon>Amanitaceae</taxon>
        <taxon>Amanita</taxon>
    </lineage>
</organism>
<feature type="domain" description="Alpha-type protein kinase" evidence="4">
    <location>
        <begin position="1"/>
        <end position="168"/>
    </location>
</feature>
<dbReference type="Proteomes" id="UP000054549">
    <property type="component" value="Unassembled WGS sequence"/>
</dbReference>
<name>A0A0C2S2S0_AMAMK</name>
<dbReference type="HOGENOM" id="CLU_073913_1_0_1"/>
<proteinExistence type="predicted"/>
<dbReference type="GO" id="GO:0004674">
    <property type="term" value="F:protein serine/threonine kinase activity"/>
    <property type="evidence" value="ECO:0007669"/>
    <property type="project" value="UniProtKB-KW"/>
</dbReference>
<keyword evidence="3" id="KW-0418">Kinase</keyword>
<dbReference type="Gene3D" id="3.20.200.10">
    <property type="entry name" value="MHCK/EF2 kinase"/>
    <property type="match status" value="1"/>
</dbReference>
<evidence type="ECO:0000256" key="3">
    <source>
        <dbReference type="ARBA" id="ARBA00022777"/>
    </source>
</evidence>